<reference evidence="2 3" key="2">
    <citation type="submission" date="2018-11" db="EMBL/GenBank/DDBJ databases">
        <authorList>
            <consortium name="Pathogen Informatics"/>
        </authorList>
    </citation>
    <scope>NUCLEOTIDE SEQUENCE [LARGE SCALE GENOMIC DNA]</scope>
</reference>
<gene>
    <name evidence="2" type="ORF">ASIM_LOCUS3399</name>
</gene>
<evidence type="ECO:0000256" key="1">
    <source>
        <dbReference type="SAM" id="MobiDB-lite"/>
    </source>
</evidence>
<evidence type="ECO:0000313" key="3">
    <source>
        <dbReference type="Proteomes" id="UP000267096"/>
    </source>
</evidence>
<organism evidence="4">
    <name type="scientific">Anisakis simplex</name>
    <name type="common">Herring worm</name>
    <dbReference type="NCBI Taxonomy" id="6269"/>
    <lineage>
        <taxon>Eukaryota</taxon>
        <taxon>Metazoa</taxon>
        <taxon>Ecdysozoa</taxon>
        <taxon>Nematoda</taxon>
        <taxon>Chromadorea</taxon>
        <taxon>Rhabditida</taxon>
        <taxon>Spirurina</taxon>
        <taxon>Ascaridomorpha</taxon>
        <taxon>Ascaridoidea</taxon>
        <taxon>Anisakidae</taxon>
        <taxon>Anisakis</taxon>
        <taxon>Anisakis simplex complex</taxon>
    </lineage>
</organism>
<dbReference type="Proteomes" id="UP000267096">
    <property type="component" value="Unassembled WGS sequence"/>
</dbReference>
<protein>
    <submittedName>
        <fullName evidence="2 4">Uncharacterized protein</fullName>
    </submittedName>
</protein>
<sequence>MISVTDACLDSAFEVNTSSQLQLAMRTGERTVLSAISLYVFGSLPSPPSTPSAAESVGDEPEEDSESESGSTSLRQIERIFAELLKSC</sequence>
<evidence type="ECO:0000313" key="4">
    <source>
        <dbReference type="WBParaSite" id="ASIM_0000356101-mRNA-1"/>
    </source>
</evidence>
<dbReference type="AlphaFoldDB" id="A0A0M3J7L3"/>
<keyword evidence="3" id="KW-1185">Reference proteome</keyword>
<feature type="region of interest" description="Disordered" evidence="1">
    <location>
        <begin position="44"/>
        <end position="74"/>
    </location>
</feature>
<evidence type="ECO:0000313" key="2">
    <source>
        <dbReference type="EMBL" id="VDK21648.1"/>
    </source>
</evidence>
<dbReference type="EMBL" id="UYRR01005239">
    <property type="protein sequence ID" value="VDK21648.1"/>
    <property type="molecule type" value="Genomic_DNA"/>
</dbReference>
<feature type="compositionally biased region" description="Acidic residues" evidence="1">
    <location>
        <begin position="57"/>
        <end position="67"/>
    </location>
</feature>
<accession>A0A0M3J7L3</accession>
<dbReference type="WBParaSite" id="ASIM_0000356101-mRNA-1">
    <property type="protein sequence ID" value="ASIM_0000356101-mRNA-1"/>
    <property type="gene ID" value="ASIM_0000356101"/>
</dbReference>
<reference evidence="4" key="1">
    <citation type="submission" date="2017-02" db="UniProtKB">
        <authorList>
            <consortium name="WormBaseParasite"/>
        </authorList>
    </citation>
    <scope>IDENTIFICATION</scope>
</reference>
<name>A0A0M3J7L3_ANISI</name>
<proteinExistence type="predicted"/>